<keyword evidence="3" id="KW-1185">Reference proteome</keyword>
<protein>
    <recommendedName>
        <fullName evidence="1">DUF6894 domain-containing protein</fullName>
    </recommendedName>
</protein>
<organism evidence="2 3">
    <name type="scientific">Phenylobacterium soli</name>
    <dbReference type="NCBI Taxonomy" id="2170551"/>
    <lineage>
        <taxon>Bacteria</taxon>
        <taxon>Pseudomonadati</taxon>
        <taxon>Pseudomonadota</taxon>
        <taxon>Alphaproteobacteria</taxon>
        <taxon>Caulobacterales</taxon>
        <taxon>Caulobacteraceae</taxon>
        <taxon>Phenylobacterium</taxon>
    </lineage>
</organism>
<dbReference type="OrthoDB" id="7575967at2"/>
<accession>A0A328AL67</accession>
<name>A0A328AL67_9CAUL</name>
<dbReference type="RefSeq" id="WP_111528959.1">
    <property type="nucleotide sequence ID" value="NZ_JBHRSG010000003.1"/>
</dbReference>
<evidence type="ECO:0000313" key="3">
    <source>
        <dbReference type="Proteomes" id="UP000249254"/>
    </source>
</evidence>
<dbReference type="Proteomes" id="UP000249254">
    <property type="component" value="Unassembled WGS sequence"/>
</dbReference>
<feature type="domain" description="DUF6894" evidence="1">
    <location>
        <begin position="4"/>
        <end position="70"/>
    </location>
</feature>
<comment type="caution">
    <text evidence="2">The sequence shown here is derived from an EMBL/GenBank/DDBJ whole genome shotgun (WGS) entry which is preliminary data.</text>
</comment>
<sequence length="78" mass="8764">MPKYFFNTVDGRRYPDEDGMELGDLDGVRSRATRVIGELLKERSADFWDTGRLRLEVTDEGGKVVLVLDVSLTCQIAA</sequence>
<proteinExistence type="predicted"/>
<evidence type="ECO:0000313" key="2">
    <source>
        <dbReference type="EMBL" id="RAK55211.1"/>
    </source>
</evidence>
<dbReference type="EMBL" id="QFYQ01000001">
    <property type="protein sequence ID" value="RAK55211.1"/>
    <property type="molecule type" value="Genomic_DNA"/>
</dbReference>
<dbReference type="InterPro" id="IPR054189">
    <property type="entry name" value="DUF6894"/>
</dbReference>
<gene>
    <name evidence="2" type="ORF">DJ017_12115</name>
</gene>
<reference evidence="3" key="1">
    <citation type="submission" date="2018-05" db="EMBL/GenBank/DDBJ databases">
        <authorList>
            <person name="Li X."/>
        </authorList>
    </citation>
    <scope>NUCLEOTIDE SEQUENCE [LARGE SCALE GENOMIC DNA]</scope>
    <source>
        <strain evidence="3">LX32</strain>
    </source>
</reference>
<dbReference type="Pfam" id="PF21834">
    <property type="entry name" value="DUF6894"/>
    <property type="match status" value="1"/>
</dbReference>
<evidence type="ECO:0000259" key="1">
    <source>
        <dbReference type="Pfam" id="PF21834"/>
    </source>
</evidence>
<dbReference type="AlphaFoldDB" id="A0A328AL67"/>